<organism evidence="4 5">
    <name type="scientific">Penicillium desertorum</name>
    <dbReference type="NCBI Taxonomy" id="1303715"/>
    <lineage>
        <taxon>Eukaryota</taxon>
        <taxon>Fungi</taxon>
        <taxon>Dikarya</taxon>
        <taxon>Ascomycota</taxon>
        <taxon>Pezizomycotina</taxon>
        <taxon>Eurotiomycetes</taxon>
        <taxon>Eurotiomycetidae</taxon>
        <taxon>Eurotiales</taxon>
        <taxon>Aspergillaceae</taxon>
        <taxon>Penicillium</taxon>
    </lineage>
</organism>
<dbReference type="InterPro" id="IPR011989">
    <property type="entry name" value="ARM-like"/>
</dbReference>
<keyword evidence="5" id="KW-1185">Reference proteome</keyword>
<dbReference type="PANTHER" id="PTHR35391">
    <property type="entry name" value="C2H2-TYPE DOMAIN-CONTAINING PROTEIN-RELATED"/>
    <property type="match status" value="1"/>
</dbReference>
<sequence>MPKIRLLVQQMLEQIRSLYELSALLRRPKIADKYIRSVNSKSKRATLNDQESLPLDVSFSHCDEGHIVEKVLQWRGLTKSGRCVEFEDEYVAPVGQISTDDGVEDILWFCQRLSRANTRRREQLQYWTDHPYDPKQDTSNVARLETQFQVPVHGKQVEEKEPLSQPATLNPPNLDVSRKGPKRHVFRDLRPYVCTFEDCTNAGKLYVSRHDWIYHELQIHRRKYVCKECDKRCPSRKEMSTHLREHYGESISPAQLSLILDLCDHQIDVSGANEKDTCLVCGEELQLSVLQGHLAAHMEDIALFVLPSADEEEETGGSRASVQVAKLESKGTNSGTDSEASSLTFSTAGDYGQTPADFSKLLTSEEAGYTSKFSSWRTTDEDQELESIKAIVARIKDPGRDVKLAALQALRDQSTLPEEILKAVVTRLEDPYRDVRHAAVQALSDQSTLPDEIFSTRLDYLNNLIDLLGEKQDYKKLVFLLGGLWDRRNQMINWSPAKTLQLARRYILARYLVGDIIKAVGLAEDIAYKCRLVNGVLHWSVLEISTLVSQLYTNIGARYQSDKNGYHMANKYYRKSAGLHKRVLHDFVDPYRAETESTVESNISTDAFDVDLDVTDTTNGASVSDGEHVRQHLLLLKLALQRLGDWLGDYSEYERLNADLFLQFGNELKDFEGVEKWNLKDFGGGKASSNEDMLEDMLDLGFESWGFDLSMG</sequence>
<dbReference type="InterPro" id="IPR013087">
    <property type="entry name" value="Znf_C2H2_type"/>
</dbReference>
<keyword evidence="1" id="KW-0479">Metal-binding</keyword>
<dbReference type="PROSITE" id="PS00028">
    <property type="entry name" value="ZINC_FINGER_C2H2_1"/>
    <property type="match status" value="1"/>
</dbReference>
<dbReference type="SMART" id="SM00355">
    <property type="entry name" value="ZnF_C2H2"/>
    <property type="match status" value="2"/>
</dbReference>
<feature type="compositionally biased region" description="Polar residues" evidence="2">
    <location>
        <begin position="330"/>
        <end position="341"/>
    </location>
</feature>
<dbReference type="Gene3D" id="3.30.160.60">
    <property type="entry name" value="Classic Zinc Finger"/>
    <property type="match status" value="1"/>
</dbReference>
<dbReference type="Gene3D" id="1.25.10.10">
    <property type="entry name" value="Leucine-rich Repeat Variant"/>
    <property type="match status" value="1"/>
</dbReference>
<dbReference type="PROSITE" id="PS50157">
    <property type="entry name" value="ZINC_FINGER_C2H2_2"/>
    <property type="match status" value="1"/>
</dbReference>
<dbReference type="InterPro" id="IPR016024">
    <property type="entry name" value="ARM-type_fold"/>
</dbReference>
<evidence type="ECO:0000256" key="1">
    <source>
        <dbReference type="PROSITE-ProRule" id="PRU00042"/>
    </source>
</evidence>
<dbReference type="AlphaFoldDB" id="A0A9W9WP37"/>
<evidence type="ECO:0000259" key="3">
    <source>
        <dbReference type="PROSITE" id="PS50157"/>
    </source>
</evidence>
<dbReference type="GO" id="GO:0008270">
    <property type="term" value="F:zinc ion binding"/>
    <property type="evidence" value="ECO:0007669"/>
    <property type="project" value="UniProtKB-KW"/>
</dbReference>
<reference evidence="4" key="2">
    <citation type="journal article" date="2023" name="IMA Fungus">
        <title>Comparative genomic study of the Penicillium genus elucidates a diverse pangenome and 15 lateral gene transfer events.</title>
        <authorList>
            <person name="Petersen C."/>
            <person name="Sorensen T."/>
            <person name="Nielsen M.R."/>
            <person name="Sondergaard T.E."/>
            <person name="Sorensen J.L."/>
            <person name="Fitzpatrick D.A."/>
            <person name="Frisvad J.C."/>
            <person name="Nielsen K.L."/>
        </authorList>
    </citation>
    <scope>NUCLEOTIDE SEQUENCE</scope>
    <source>
        <strain evidence="4">IBT 17660</strain>
    </source>
</reference>
<feature type="domain" description="C2H2-type" evidence="3">
    <location>
        <begin position="224"/>
        <end position="251"/>
    </location>
</feature>
<keyword evidence="1" id="KW-0863">Zinc-finger</keyword>
<dbReference type="OrthoDB" id="2546325at2759"/>
<reference evidence="4" key="1">
    <citation type="submission" date="2022-12" db="EMBL/GenBank/DDBJ databases">
        <authorList>
            <person name="Petersen C."/>
        </authorList>
    </citation>
    <scope>NUCLEOTIDE SEQUENCE</scope>
    <source>
        <strain evidence="4">IBT 17660</strain>
    </source>
</reference>
<gene>
    <name evidence="4" type="ORF">N7530_008384</name>
</gene>
<name>A0A9W9WP37_9EURO</name>
<proteinExistence type="predicted"/>
<comment type="caution">
    <text evidence="4">The sequence shown here is derived from an EMBL/GenBank/DDBJ whole genome shotgun (WGS) entry which is preliminary data.</text>
</comment>
<dbReference type="Proteomes" id="UP001147760">
    <property type="component" value="Unassembled WGS sequence"/>
</dbReference>
<accession>A0A9W9WP37</accession>
<evidence type="ECO:0000256" key="2">
    <source>
        <dbReference type="SAM" id="MobiDB-lite"/>
    </source>
</evidence>
<protein>
    <submittedName>
        <fullName evidence="4">C2H2 type zinc finger domain protein</fullName>
    </submittedName>
</protein>
<dbReference type="PANTHER" id="PTHR35391:SF7">
    <property type="entry name" value="C2H2-TYPE DOMAIN-CONTAINING PROTEIN"/>
    <property type="match status" value="1"/>
</dbReference>
<evidence type="ECO:0000313" key="5">
    <source>
        <dbReference type="Proteomes" id="UP001147760"/>
    </source>
</evidence>
<evidence type="ECO:0000313" key="4">
    <source>
        <dbReference type="EMBL" id="KAJ5471027.1"/>
    </source>
</evidence>
<dbReference type="EMBL" id="JAPWDO010000005">
    <property type="protein sequence ID" value="KAJ5471027.1"/>
    <property type="molecule type" value="Genomic_DNA"/>
</dbReference>
<feature type="region of interest" description="Disordered" evidence="2">
    <location>
        <begin position="157"/>
        <end position="176"/>
    </location>
</feature>
<dbReference type="SUPFAM" id="SSF48371">
    <property type="entry name" value="ARM repeat"/>
    <property type="match status" value="1"/>
</dbReference>
<feature type="region of interest" description="Disordered" evidence="2">
    <location>
        <begin position="314"/>
        <end position="341"/>
    </location>
</feature>
<keyword evidence="1" id="KW-0862">Zinc</keyword>